<dbReference type="Gene3D" id="3.30.590.10">
    <property type="entry name" value="Glutamine synthetase/guanido kinase, catalytic domain"/>
    <property type="match status" value="1"/>
</dbReference>
<dbReference type="InterPro" id="IPR008146">
    <property type="entry name" value="Gln_synth_cat_dom"/>
</dbReference>
<feature type="domain" description="GS catalytic" evidence="4">
    <location>
        <begin position="120"/>
        <end position="455"/>
    </location>
</feature>
<evidence type="ECO:0000313" key="6">
    <source>
        <dbReference type="Proteomes" id="UP001500604"/>
    </source>
</evidence>
<evidence type="ECO:0000256" key="3">
    <source>
        <dbReference type="RuleBase" id="RU000384"/>
    </source>
</evidence>
<proteinExistence type="inferred from homology"/>
<sequence length="455" mass="49935">MDAVKSETGFSSFLETHASVSRIDLLIPDINGVIRGKRVDRSVLAKVFSKGVYLPGSVFGLNIQGETVEATGLGLKQGDPDRLCFPVDESLCIVPWQSQPTGQLLMTMHELNGAPFFADPRHRLLAIYEQFSALGLTPVTAVEMEFYLVDRERDGEKPQPPLSPATGKRESETQVYSIDNLDAYADFLADVIAAAREQGLPADSIIAEYAPGQFEVNLHHVGDPVLACDHAILLKRVIRNVALRHGVEATFMAKPYPDQAGCGMHVHMSLLDAQGNNAFAGTEGQVSLVLEHAIGGLLALMADSMALLAPNVNSYRRFAPEFFTPCAPTWGFDNRSTAVRIPACDPANTRIEYRVPGADANPYLVVAAILAGMHYGLTEKITPPPVSTGNASKTHPRSLPDNLRDAMRRMENSEVLRRYFGDEFVEVYLAIRNQELETFEKVISSVEYEWFLGSV</sequence>
<dbReference type="PROSITE" id="PS51987">
    <property type="entry name" value="GS_CATALYTIC"/>
    <property type="match status" value="1"/>
</dbReference>
<organism evidence="5 6">
    <name type="scientific">Kistimonas scapharcae</name>
    <dbReference type="NCBI Taxonomy" id="1036133"/>
    <lineage>
        <taxon>Bacteria</taxon>
        <taxon>Pseudomonadati</taxon>
        <taxon>Pseudomonadota</taxon>
        <taxon>Gammaproteobacteria</taxon>
        <taxon>Oceanospirillales</taxon>
        <taxon>Endozoicomonadaceae</taxon>
        <taxon>Kistimonas</taxon>
    </lineage>
</organism>
<evidence type="ECO:0000259" key="4">
    <source>
        <dbReference type="PROSITE" id="PS51987"/>
    </source>
</evidence>
<dbReference type="Gene3D" id="3.10.20.70">
    <property type="entry name" value="Glutamine synthetase, N-terminal domain"/>
    <property type="match status" value="1"/>
</dbReference>
<dbReference type="Proteomes" id="UP001500604">
    <property type="component" value="Unassembled WGS sequence"/>
</dbReference>
<evidence type="ECO:0000313" key="5">
    <source>
        <dbReference type="EMBL" id="GAA4651745.1"/>
    </source>
</evidence>
<reference evidence="6" key="1">
    <citation type="journal article" date="2019" name="Int. J. Syst. Evol. Microbiol.">
        <title>The Global Catalogue of Microorganisms (GCM) 10K type strain sequencing project: providing services to taxonomists for standard genome sequencing and annotation.</title>
        <authorList>
            <consortium name="The Broad Institute Genomics Platform"/>
            <consortium name="The Broad Institute Genome Sequencing Center for Infectious Disease"/>
            <person name="Wu L."/>
            <person name="Ma J."/>
        </authorList>
    </citation>
    <scope>NUCLEOTIDE SEQUENCE [LARGE SCALE GENOMIC DNA]</scope>
    <source>
        <strain evidence="6">JCM 17805</strain>
    </source>
</reference>
<dbReference type="Pfam" id="PF00120">
    <property type="entry name" value="Gln-synt_C"/>
    <property type="match status" value="1"/>
</dbReference>
<dbReference type="InterPro" id="IPR014746">
    <property type="entry name" value="Gln_synth/guanido_kin_cat_dom"/>
</dbReference>
<comment type="similarity">
    <text evidence="2 3">Belongs to the glutamine synthetase family.</text>
</comment>
<dbReference type="PANTHER" id="PTHR43785:SF12">
    <property type="entry name" value="TYPE-1 GLUTAMINE SYNTHETASE 2"/>
    <property type="match status" value="1"/>
</dbReference>
<dbReference type="InterPro" id="IPR036651">
    <property type="entry name" value="Gln_synt_N_sf"/>
</dbReference>
<dbReference type="SMART" id="SM01230">
    <property type="entry name" value="Gln-synt_C"/>
    <property type="match status" value="1"/>
</dbReference>
<dbReference type="EMBL" id="BAABFL010000461">
    <property type="protein sequence ID" value="GAA4651745.1"/>
    <property type="molecule type" value="Genomic_DNA"/>
</dbReference>
<comment type="caution">
    <text evidence="5">The sequence shown here is derived from an EMBL/GenBank/DDBJ whole genome shotgun (WGS) entry which is preliminary data.</text>
</comment>
<protein>
    <submittedName>
        <fullName evidence="5">Glutamine synthetase family protein</fullName>
    </submittedName>
</protein>
<accession>A0ABP8V8Z9</accession>
<evidence type="ECO:0000256" key="1">
    <source>
        <dbReference type="ARBA" id="ARBA00022598"/>
    </source>
</evidence>
<dbReference type="SUPFAM" id="SSF55931">
    <property type="entry name" value="Glutamine synthetase/guanido kinase"/>
    <property type="match status" value="1"/>
</dbReference>
<gene>
    <name evidence="5" type="ORF">GCM10023116_40290</name>
</gene>
<dbReference type="PANTHER" id="PTHR43785">
    <property type="entry name" value="GAMMA-GLUTAMYLPUTRESCINE SYNTHETASE"/>
    <property type="match status" value="1"/>
</dbReference>
<name>A0ABP8V8Z9_9GAMM</name>
<dbReference type="SUPFAM" id="SSF54368">
    <property type="entry name" value="Glutamine synthetase, N-terminal domain"/>
    <property type="match status" value="1"/>
</dbReference>
<keyword evidence="1" id="KW-0436">Ligase</keyword>
<evidence type="ECO:0000256" key="2">
    <source>
        <dbReference type="PROSITE-ProRule" id="PRU01331"/>
    </source>
</evidence>
<keyword evidence="6" id="KW-1185">Reference proteome</keyword>